<proteinExistence type="predicted"/>
<sequence length="93" mass="11182">MVKYRLKDILSEINGTNWYWIYRLEHDTRRTAGRVNVRYYNGVLLIRWDEESLRVRFGDNPPLSFSDRIVVDFENDTIIIIDSGWKIDLDTRS</sequence>
<evidence type="ECO:0000313" key="2">
    <source>
        <dbReference type="Proteomes" id="UP000759590"/>
    </source>
</evidence>
<organism evidence="1 2">
    <name type="scientific">Streptococcus mitis</name>
    <dbReference type="NCBI Taxonomy" id="28037"/>
    <lineage>
        <taxon>Bacteria</taxon>
        <taxon>Bacillati</taxon>
        <taxon>Bacillota</taxon>
        <taxon>Bacilli</taxon>
        <taxon>Lactobacillales</taxon>
        <taxon>Streptococcaceae</taxon>
        <taxon>Streptococcus</taxon>
        <taxon>Streptococcus mitis group</taxon>
    </lineage>
</organism>
<reference evidence="1" key="1">
    <citation type="submission" date="2021-02" db="EMBL/GenBank/DDBJ databases">
        <title>Infant gut strain persistence is associated with maternal origin, phylogeny, and functional potential including surface adhesion and iron acquisition.</title>
        <authorList>
            <person name="Lou Y.C."/>
        </authorList>
    </citation>
    <scope>NUCLEOTIDE SEQUENCE</scope>
    <source>
        <strain evidence="1">L3_114_025G1_dasL3_114_025G1_concoct_29</strain>
    </source>
</reference>
<dbReference type="Proteomes" id="UP000759590">
    <property type="component" value="Unassembled WGS sequence"/>
</dbReference>
<gene>
    <name evidence="1" type="ORF">KHZ51_09380</name>
</gene>
<evidence type="ECO:0000313" key="1">
    <source>
        <dbReference type="EMBL" id="MBS4948904.1"/>
    </source>
</evidence>
<comment type="caution">
    <text evidence="1">The sequence shown here is derived from an EMBL/GenBank/DDBJ whole genome shotgun (WGS) entry which is preliminary data.</text>
</comment>
<accession>A0A942XIJ3</accession>
<name>A0A942XIJ3_STRMT</name>
<protein>
    <submittedName>
        <fullName evidence="1">Uncharacterized protein</fullName>
    </submittedName>
</protein>
<dbReference type="AlphaFoldDB" id="A0A942XIJ3"/>
<dbReference type="EMBL" id="JAGZLW010000060">
    <property type="protein sequence ID" value="MBS4948904.1"/>
    <property type="molecule type" value="Genomic_DNA"/>
</dbReference>